<proteinExistence type="predicted"/>
<dbReference type="RefSeq" id="WP_124224779.1">
    <property type="nucleotide sequence ID" value="NZ_JANSKN010000046.1"/>
</dbReference>
<organism evidence="3 4">
    <name type="scientific">Staphylococcus pettenkoferi</name>
    <dbReference type="NCBI Taxonomy" id="170573"/>
    <lineage>
        <taxon>Bacteria</taxon>
        <taxon>Bacillati</taxon>
        <taxon>Bacillota</taxon>
        <taxon>Bacilli</taxon>
        <taxon>Bacillales</taxon>
        <taxon>Staphylococcaceae</taxon>
        <taxon>Staphylococcus</taxon>
    </lineage>
</organism>
<feature type="transmembrane region" description="Helical" evidence="1">
    <location>
        <begin position="93"/>
        <end position="119"/>
    </location>
</feature>
<keyword evidence="1" id="KW-0812">Transmembrane</keyword>
<dbReference type="InterPro" id="IPR025273">
    <property type="entry name" value="DUF4064"/>
</dbReference>
<dbReference type="Proteomes" id="UP001072952">
    <property type="component" value="Unassembled WGS sequence"/>
</dbReference>
<evidence type="ECO:0000313" key="3">
    <source>
        <dbReference type="EMBL" id="MCY1584346.1"/>
    </source>
</evidence>
<name>A0ABT4BNS8_9STAP</name>
<feature type="transmembrane region" description="Helical" evidence="1">
    <location>
        <begin position="57"/>
        <end position="81"/>
    </location>
</feature>
<keyword evidence="1" id="KW-0472">Membrane</keyword>
<dbReference type="EMBL" id="JANSLD010000061">
    <property type="protein sequence ID" value="MCY1584346.1"/>
    <property type="molecule type" value="Genomic_DNA"/>
</dbReference>
<evidence type="ECO:0000256" key="1">
    <source>
        <dbReference type="SAM" id="Phobius"/>
    </source>
</evidence>
<evidence type="ECO:0000313" key="4">
    <source>
        <dbReference type="Proteomes" id="UP001072952"/>
    </source>
</evidence>
<comment type="caution">
    <text evidence="3">The sequence shown here is derived from an EMBL/GenBank/DDBJ whole genome shotgun (WGS) entry which is preliminary data.</text>
</comment>
<reference evidence="3" key="1">
    <citation type="journal article" date="2022" name="Int. J. Mol. Sci.">
        <title>Phenotypic and Genotypic Virulence Characterisation of Staphylococcus pettenkoferi Strains Isolated from Human Bloodstream and Diabetic Foot Infections.</title>
        <authorList>
            <person name="Magnan C."/>
            <person name="Ahmad-Mansour N."/>
            <person name="Pouget C."/>
            <person name="Morsli M."/>
            <person name="Huc-Brandt S."/>
            <person name="Pantel A."/>
            <person name="Dunyach-Remy C."/>
            <person name="Sotto A."/>
            <person name="Molle V."/>
            <person name="Lavigne J.-P."/>
        </authorList>
    </citation>
    <scope>NUCLEOTIDE SEQUENCE</scope>
    <source>
        <strain evidence="3">NSP012P</strain>
    </source>
</reference>
<reference evidence="3" key="2">
    <citation type="submission" date="2022-08" db="EMBL/GenBank/DDBJ databases">
        <authorList>
            <person name="Magnan C."/>
        </authorList>
    </citation>
    <scope>NUCLEOTIDE SEQUENCE</scope>
    <source>
        <strain evidence="3">NSP012P</strain>
    </source>
</reference>
<keyword evidence="4" id="KW-1185">Reference proteome</keyword>
<protein>
    <submittedName>
        <fullName evidence="3">DUF4064 domain-containing protein</fullName>
    </submittedName>
</protein>
<evidence type="ECO:0000259" key="2">
    <source>
        <dbReference type="Pfam" id="PF13273"/>
    </source>
</evidence>
<dbReference type="Pfam" id="PF13273">
    <property type="entry name" value="DUF4064"/>
    <property type="match status" value="1"/>
</dbReference>
<sequence>MEKLIKVTSLIGVIIQSFLTLLFLLFLTLSATGVIQPDLITTVNGKETVQSPETAQSTFVTVFAIFFVTSLVSNLLGILAMKNLFENNKMSGMLHIVGAVISANLLTFIAWLISGISILRYNKKREEVL</sequence>
<gene>
    <name evidence="3" type="ORF">NW133_12680</name>
</gene>
<feature type="domain" description="DUF4064" evidence="2">
    <location>
        <begin position="1"/>
        <end position="104"/>
    </location>
</feature>
<accession>A0ABT4BNS8</accession>
<keyword evidence="1" id="KW-1133">Transmembrane helix</keyword>